<proteinExistence type="inferred from homology"/>
<dbReference type="InterPro" id="IPR044801">
    <property type="entry name" value="Filamin"/>
</dbReference>
<sequence length="232" mass="25022">EHSVDVRIFDQSVQDSPFACNVGAPEKVAVRAVPRRILNKDLNTEHSFERPDQREFPVRIIPRGNARFTAEYRIEQVGEHHLTVWIAGRKVDGSPLSVAGYSADRVRLEPLGGGAVGHPVQFVVDAVDAGKGQLEISVNQGRVPNNVQMQGAGRCLVTFIPQHPGTYVIDVTFNGEQVHGCPIKVEILPKQVGETIHANLTPTAVSTAISAGMLFKRSSNGSSSDVSSSIIG</sequence>
<feature type="non-terminal residue" evidence="4">
    <location>
        <position position="1"/>
    </location>
</feature>
<evidence type="ECO:0000256" key="3">
    <source>
        <dbReference type="PROSITE-ProRule" id="PRU00087"/>
    </source>
</evidence>
<dbReference type="InterPro" id="IPR014756">
    <property type="entry name" value="Ig_E-set"/>
</dbReference>
<dbReference type="InterPro" id="IPR001298">
    <property type="entry name" value="Filamin/ABP280_rpt"/>
</dbReference>
<dbReference type="PANTHER" id="PTHR38537:SF16">
    <property type="entry name" value="CALPONIN-HOMOLOGY (CH) DOMAIN-CONTAINING PROTEIN"/>
    <property type="match status" value="1"/>
</dbReference>
<dbReference type="GO" id="GO:0051015">
    <property type="term" value="F:actin filament binding"/>
    <property type="evidence" value="ECO:0007669"/>
    <property type="project" value="InterPro"/>
</dbReference>
<dbReference type="PROSITE" id="PS50194">
    <property type="entry name" value="FILAMIN_REPEAT"/>
    <property type="match status" value="2"/>
</dbReference>
<comment type="caution">
    <text evidence="4">The sequence shown here is derived from an EMBL/GenBank/DDBJ whole genome shotgun (WGS) entry which is preliminary data.</text>
</comment>
<evidence type="ECO:0000313" key="5">
    <source>
        <dbReference type="Proteomes" id="UP001331761"/>
    </source>
</evidence>
<accession>A0AAN8GAJ3</accession>
<dbReference type="SUPFAM" id="SSF81296">
    <property type="entry name" value="E set domains"/>
    <property type="match status" value="2"/>
</dbReference>
<dbReference type="InterPro" id="IPR013783">
    <property type="entry name" value="Ig-like_fold"/>
</dbReference>
<dbReference type="EMBL" id="WIXE01002371">
    <property type="protein sequence ID" value="KAK5984883.1"/>
    <property type="molecule type" value="Genomic_DNA"/>
</dbReference>
<keyword evidence="5" id="KW-1185">Reference proteome</keyword>
<feature type="repeat" description="Filamin" evidence="3">
    <location>
        <begin position="1"/>
        <end position="91"/>
    </location>
</feature>
<dbReference type="Proteomes" id="UP001331761">
    <property type="component" value="Unassembled WGS sequence"/>
</dbReference>
<feature type="repeat" description="Filamin" evidence="3">
    <location>
        <begin position="88"/>
        <end position="187"/>
    </location>
</feature>
<dbReference type="InterPro" id="IPR017868">
    <property type="entry name" value="Filamin/ABP280_repeat-like"/>
</dbReference>
<dbReference type="AlphaFoldDB" id="A0AAN8GAJ3"/>
<dbReference type="SMART" id="SM00557">
    <property type="entry name" value="IG_FLMN"/>
    <property type="match status" value="2"/>
</dbReference>
<organism evidence="4 5">
    <name type="scientific">Trichostrongylus colubriformis</name>
    <name type="common">Black scour worm</name>
    <dbReference type="NCBI Taxonomy" id="6319"/>
    <lineage>
        <taxon>Eukaryota</taxon>
        <taxon>Metazoa</taxon>
        <taxon>Ecdysozoa</taxon>
        <taxon>Nematoda</taxon>
        <taxon>Chromadorea</taxon>
        <taxon>Rhabditida</taxon>
        <taxon>Rhabditina</taxon>
        <taxon>Rhabditomorpha</taxon>
        <taxon>Strongyloidea</taxon>
        <taxon>Trichostrongylidae</taxon>
        <taxon>Trichostrongylus</taxon>
    </lineage>
</organism>
<protein>
    <recommendedName>
        <fullName evidence="6">Filamin</fullName>
    </recommendedName>
</protein>
<dbReference type="Gene3D" id="2.60.40.10">
    <property type="entry name" value="Immunoglobulins"/>
    <property type="match status" value="2"/>
</dbReference>
<dbReference type="GO" id="GO:0030036">
    <property type="term" value="P:actin cytoskeleton organization"/>
    <property type="evidence" value="ECO:0007669"/>
    <property type="project" value="InterPro"/>
</dbReference>
<gene>
    <name evidence="4" type="ORF">GCK32_016509</name>
</gene>
<evidence type="ECO:0000256" key="2">
    <source>
        <dbReference type="ARBA" id="ARBA00022737"/>
    </source>
</evidence>
<comment type="similarity">
    <text evidence="1">Belongs to the filamin family.</text>
</comment>
<dbReference type="PANTHER" id="PTHR38537">
    <property type="entry name" value="JITTERBUG, ISOFORM N"/>
    <property type="match status" value="1"/>
</dbReference>
<name>A0AAN8GAJ3_TRICO</name>
<evidence type="ECO:0000256" key="1">
    <source>
        <dbReference type="ARBA" id="ARBA00009238"/>
    </source>
</evidence>
<evidence type="ECO:0000313" key="4">
    <source>
        <dbReference type="EMBL" id="KAK5984883.1"/>
    </source>
</evidence>
<keyword evidence="2" id="KW-0677">Repeat</keyword>
<reference evidence="4 5" key="1">
    <citation type="submission" date="2019-10" db="EMBL/GenBank/DDBJ databases">
        <title>Assembly and Annotation for the nematode Trichostrongylus colubriformis.</title>
        <authorList>
            <person name="Martin J."/>
        </authorList>
    </citation>
    <scope>NUCLEOTIDE SEQUENCE [LARGE SCALE GENOMIC DNA]</scope>
    <source>
        <strain evidence="4">G859</strain>
        <tissue evidence="4">Whole worm</tissue>
    </source>
</reference>
<evidence type="ECO:0008006" key="6">
    <source>
        <dbReference type="Google" id="ProtNLM"/>
    </source>
</evidence>
<dbReference type="Pfam" id="PF00630">
    <property type="entry name" value="Filamin"/>
    <property type="match status" value="2"/>
</dbReference>